<dbReference type="AlphaFoldDB" id="A0A090MXG2"/>
<evidence type="ECO:0000259" key="5">
    <source>
        <dbReference type="PROSITE" id="PS50835"/>
    </source>
</evidence>
<dbReference type="RefSeq" id="XP_024504579.1">
    <property type="nucleotide sequence ID" value="XM_024650843.1"/>
</dbReference>
<dbReference type="PROSITE" id="PS50835">
    <property type="entry name" value="IG_LIKE"/>
    <property type="match status" value="1"/>
</dbReference>
<evidence type="ECO:0000313" key="7">
    <source>
        <dbReference type="Proteomes" id="UP000035682"/>
    </source>
</evidence>
<name>A0A090MXG2_STRRB</name>
<organism evidence="6">
    <name type="scientific">Strongyloides ratti</name>
    <name type="common">Parasitic roundworm</name>
    <dbReference type="NCBI Taxonomy" id="34506"/>
    <lineage>
        <taxon>Eukaryota</taxon>
        <taxon>Metazoa</taxon>
        <taxon>Ecdysozoa</taxon>
        <taxon>Nematoda</taxon>
        <taxon>Chromadorea</taxon>
        <taxon>Rhabditida</taxon>
        <taxon>Tylenchina</taxon>
        <taxon>Panagrolaimomorpha</taxon>
        <taxon>Strongyloidoidea</taxon>
        <taxon>Strongyloididae</taxon>
        <taxon>Strongyloides</taxon>
    </lineage>
</organism>
<reference evidence="6 7" key="1">
    <citation type="submission" date="2014-09" db="EMBL/GenBank/DDBJ databases">
        <authorList>
            <person name="Martin A.A."/>
        </authorList>
    </citation>
    <scope>NUCLEOTIDE SEQUENCE</scope>
    <source>
        <strain evidence="7">ED321</strain>
        <strain evidence="6">ED321 Heterogonic</strain>
    </source>
</reference>
<dbReference type="SMART" id="SM00408">
    <property type="entry name" value="IGc2"/>
    <property type="match status" value="1"/>
</dbReference>
<evidence type="ECO:0000256" key="2">
    <source>
        <dbReference type="ARBA" id="ARBA00022737"/>
    </source>
</evidence>
<keyword evidence="2" id="KW-0677">Repeat</keyword>
<evidence type="ECO:0000256" key="1">
    <source>
        <dbReference type="ARBA" id="ARBA00022729"/>
    </source>
</evidence>
<dbReference type="STRING" id="34506.A0A090MXG2"/>
<keyword evidence="4" id="KW-0393">Immunoglobulin domain</keyword>
<keyword evidence="1" id="KW-0732">Signal</keyword>
<dbReference type="FunFam" id="2.60.40.10:FF:000032">
    <property type="entry name" value="palladin isoform X1"/>
    <property type="match status" value="1"/>
</dbReference>
<evidence type="ECO:0000256" key="4">
    <source>
        <dbReference type="ARBA" id="ARBA00023319"/>
    </source>
</evidence>
<evidence type="ECO:0000256" key="3">
    <source>
        <dbReference type="ARBA" id="ARBA00023157"/>
    </source>
</evidence>
<dbReference type="GO" id="GO:0005886">
    <property type="term" value="C:plasma membrane"/>
    <property type="evidence" value="ECO:0007669"/>
    <property type="project" value="TreeGrafter"/>
</dbReference>
<dbReference type="InterPro" id="IPR013098">
    <property type="entry name" value="Ig_I-set"/>
</dbReference>
<evidence type="ECO:0000313" key="9">
    <source>
        <dbReference type="WormBase" id="SRAE_2000006000"/>
    </source>
</evidence>
<proteinExistence type="predicted"/>
<sequence>MVCPPFFEKAPSLQVRPDGSVLFECMCNANPEPTIKWFFKDKELVHGDKYVMKQKKMVGKWAVTMNLKNPQQSDQGIYKVTATNSAGTHSVEQNYVAICTSNDMFKQNR</sequence>
<evidence type="ECO:0000313" key="6">
    <source>
        <dbReference type="EMBL" id="CEF65379.1"/>
    </source>
</evidence>
<gene>
    <name evidence="6 8 9" type="ORF">SRAE_2000006000</name>
</gene>
<dbReference type="WormBase" id="SRAE_2000006000">
    <property type="protein sequence ID" value="SRP04079"/>
    <property type="gene ID" value="WBGene00260249"/>
</dbReference>
<evidence type="ECO:0000313" key="8">
    <source>
        <dbReference type="WBParaSite" id="SRAE_2000006000.1"/>
    </source>
</evidence>
<dbReference type="InterPro" id="IPR036179">
    <property type="entry name" value="Ig-like_dom_sf"/>
</dbReference>
<dbReference type="CTD" id="36377743"/>
<dbReference type="InterPro" id="IPR050958">
    <property type="entry name" value="Cell_Adh-Cytoskel_Orgn"/>
</dbReference>
<dbReference type="WBParaSite" id="SRAE_2000006000.1">
    <property type="protein sequence ID" value="SRAE_2000006000.1"/>
    <property type="gene ID" value="WBGene00260249"/>
</dbReference>
<accession>A0A090MXG2</accession>
<protein>
    <submittedName>
        <fullName evidence="6">Immunoglobulin subtype 2 domain and Immunoglobulin-like domain and Immunoglobulin I-set domain and Immunoglobulin-like fold domain-containing protein</fullName>
    </submittedName>
</protein>
<dbReference type="GO" id="GO:0007156">
    <property type="term" value="P:homophilic cell adhesion via plasma membrane adhesion molecules"/>
    <property type="evidence" value="ECO:0007669"/>
    <property type="project" value="TreeGrafter"/>
</dbReference>
<dbReference type="EMBL" id="LN609529">
    <property type="protein sequence ID" value="CEF65379.1"/>
    <property type="molecule type" value="Genomic_DNA"/>
</dbReference>
<dbReference type="SUPFAM" id="SSF48726">
    <property type="entry name" value="Immunoglobulin"/>
    <property type="match status" value="1"/>
</dbReference>
<dbReference type="Proteomes" id="UP000035682">
    <property type="component" value="Unplaced"/>
</dbReference>
<keyword evidence="7" id="KW-1185">Reference proteome</keyword>
<feature type="domain" description="Ig-like" evidence="5">
    <location>
        <begin position="4"/>
        <end position="97"/>
    </location>
</feature>
<dbReference type="InterPro" id="IPR007110">
    <property type="entry name" value="Ig-like_dom"/>
</dbReference>
<dbReference type="OMA" id="LFECMCN"/>
<dbReference type="PANTHER" id="PTHR45080:SF8">
    <property type="entry name" value="IG-LIKE DOMAIN-CONTAINING PROTEIN"/>
    <property type="match status" value="1"/>
</dbReference>
<dbReference type="OrthoDB" id="504170at2759"/>
<dbReference type="PANTHER" id="PTHR45080">
    <property type="entry name" value="CONTACTIN 5"/>
    <property type="match status" value="1"/>
</dbReference>
<dbReference type="InterPro" id="IPR013783">
    <property type="entry name" value="Ig-like_fold"/>
</dbReference>
<dbReference type="InterPro" id="IPR003598">
    <property type="entry name" value="Ig_sub2"/>
</dbReference>
<dbReference type="Pfam" id="PF07679">
    <property type="entry name" value="I-set"/>
    <property type="match status" value="1"/>
</dbReference>
<keyword evidence="3" id="KW-1015">Disulfide bond</keyword>
<dbReference type="GeneID" id="36377743"/>
<dbReference type="Gene3D" id="2.60.40.10">
    <property type="entry name" value="Immunoglobulins"/>
    <property type="match status" value="1"/>
</dbReference>
<reference evidence="8" key="2">
    <citation type="submission" date="2020-12" db="UniProtKB">
        <authorList>
            <consortium name="WormBaseParasite"/>
        </authorList>
    </citation>
    <scope>IDENTIFICATION</scope>
</reference>